<feature type="coiled-coil region" evidence="1">
    <location>
        <begin position="420"/>
        <end position="492"/>
    </location>
</feature>
<feature type="compositionally biased region" description="Polar residues" evidence="2">
    <location>
        <begin position="2440"/>
        <end position="2477"/>
    </location>
</feature>
<feature type="coiled-coil region" evidence="1">
    <location>
        <begin position="1097"/>
        <end position="1159"/>
    </location>
</feature>
<feature type="compositionally biased region" description="Low complexity" evidence="2">
    <location>
        <begin position="2478"/>
        <end position="2489"/>
    </location>
</feature>
<feature type="compositionally biased region" description="Low complexity" evidence="2">
    <location>
        <begin position="1532"/>
        <end position="1545"/>
    </location>
</feature>
<dbReference type="InterPro" id="IPR057577">
    <property type="entry name" value="Nucleoprot-TPR/MLP1_dom"/>
</dbReference>
<reference evidence="5 6" key="1">
    <citation type="submission" date="2017-12" db="EMBL/GenBank/DDBJ databases">
        <title>Integrating genomic resources of turbot (Scophthalmus maximus) in depth evaluation of genetic and physical mapping variation across individuals.</title>
        <authorList>
            <person name="Martinez P."/>
        </authorList>
    </citation>
    <scope>NUCLEOTIDE SEQUENCE [LARGE SCALE GENOMIC DNA]</scope>
</reference>
<accession>A0A2U9BKY9</accession>
<gene>
    <name evidence="5" type="ORF">SMAX5B_000803</name>
</gene>
<evidence type="ECO:0000256" key="1">
    <source>
        <dbReference type="SAM" id="Coils"/>
    </source>
</evidence>
<feature type="compositionally biased region" description="Low complexity" evidence="2">
    <location>
        <begin position="1878"/>
        <end position="1910"/>
    </location>
</feature>
<feature type="compositionally biased region" description="Low complexity" evidence="2">
    <location>
        <begin position="896"/>
        <end position="923"/>
    </location>
</feature>
<dbReference type="PANTHER" id="PTHR18898">
    <property type="entry name" value="NUCLEOPROTEIN TPR-RELATED"/>
    <property type="match status" value="1"/>
</dbReference>
<dbReference type="GO" id="GO:1901673">
    <property type="term" value="P:regulation of mitotic spindle assembly"/>
    <property type="evidence" value="ECO:0007669"/>
    <property type="project" value="TreeGrafter"/>
</dbReference>
<feature type="compositionally biased region" description="Polar residues" evidence="2">
    <location>
        <begin position="2168"/>
        <end position="2183"/>
    </location>
</feature>
<protein>
    <submittedName>
        <fullName evidence="5">Putative nucleoprotein TPR-like</fullName>
    </submittedName>
</protein>
<organism evidence="5 6">
    <name type="scientific">Scophthalmus maximus</name>
    <name type="common">Turbot</name>
    <name type="synonym">Psetta maxima</name>
    <dbReference type="NCBI Taxonomy" id="52904"/>
    <lineage>
        <taxon>Eukaryota</taxon>
        <taxon>Metazoa</taxon>
        <taxon>Chordata</taxon>
        <taxon>Craniata</taxon>
        <taxon>Vertebrata</taxon>
        <taxon>Euteleostomi</taxon>
        <taxon>Actinopterygii</taxon>
        <taxon>Neopterygii</taxon>
        <taxon>Teleostei</taxon>
        <taxon>Neoteleostei</taxon>
        <taxon>Acanthomorphata</taxon>
        <taxon>Carangaria</taxon>
        <taxon>Pleuronectiformes</taxon>
        <taxon>Pleuronectoidei</taxon>
        <taxon>Scophthalmidae</taxon>
        <taxon>Scophthalmus</taxon>
    </lineage>
</organism>
<proteinExistence type="predicted"/>
<feature type="compositionally biased region" description="Polar residues" evidence="2">
    <location>
        <begin position="1577"/>
        <end position="1588"/>
    </location>
</feature>
<dbReference type="Pfam" id="PF07926">
    <property type="entry name" value="TPR_MLP1_2"/>
    <property type="match status" value="1"/>
</dbReference>
<feature type="region of interest" description="Disordered" evidence="2">
    <location>
        <begin position="1347"/>
        <end position="1406"/>
    </location>
</feature>
<feature type="region of interest" description="Disordered" evidence="2">
    <location>
        <begin position="896"/>
        <end position="943"/>
    </location>
</feature>
<feature type="region of interest" description="Disordered" evidence="2">
    <location>
        <begin position="1169"/>
        <end position="1189"/>
    </location>
</feature>
<feature type="compositionally biased region" description="Low complexity" evidence="2">
    <location>
        <begin position="2212"/>
        <end position="2231"/>
    </location>
</feature>
<dbReference type="SUPFAM" id="SSF57997">
    <property type="entry name" value="Tropomyosin"/>
    <property type="match status" value="1"/>
</dbReference>
<feature type="compositionally biased region" description="Polar residues" evidence="2">
    <location>
        <begin position="1387"/>
        <end position="1406"/>
    </location>
</feature>
<keyword evidence="1" id="KW-0175">Coiled coil</keyword>
<evidence type="ECO:0000256" key="2">
    <source>
        <dbReference type="SAM" id="MobiDB-lite"/>
    </source>
</evidence>
<dbReference type="InterPro" id="IPR012929">
    <property type="entry name" value="Nucleoprot-TPR/MLP1-2_dom"/>
</dbReference>
<feature type="coiled-coil region" evidence="1">
    <location>
        <begin position="684"/>
        <end position="848"/>
    </location>
</feature>
<feature type="region of interest" description="Disordered" evidence="2">
    <location>
        <begin position="612"/>
        <end position="654"/>
    </location>
</feature>
<feature type="compositionally biased region" description="Basic and acidic residues" evidence="2">
    <location>
        <begin position="1351"/>
        <end position="1369"/>
    </location>
</feature>
<feature type="region of interest" description="Disordered" evidence="2">
    <location>
        <begin position="1685"/>
        <end position="1716"/>
    </location>
</feature>
<feature type="compositionally biased region" description="Acidic residues" evidence="2">
    <location>
        <begin position="2057"/>
        <end position="2067"/>
    </location>
</feature>
<feature type="compositionally biased region" description="Pro residues" evidence="2">
    <location>
        <begin position="1865"/>
        <end position="1877"/>
    </location>
</feature>
<feature type="region of interest" description="Disordered" evidence="2">
    <location>
        <begin position="1618"/>
        <end position="1639"/>
    </location>
</feature>
<evidence type="ECO:0000313" key="5">
    <source>
        <dbReference type="EMBL" id="AWP04653.1"/>
    </source>
</evidence>
<feature type="compositionally biased region" description="Basic and acidic residues" evidence="2">
    <location>
        <begin position="1518"/>
        <end position="1531"/>
    </location>
</feature>
<sequence>MAAVLLQVLERAELGKLPKAAQNKLEKFVTELKSANEALRTQHERLKADSEQQYFDIEKRLVESQEQILSATRDLQTLKEENKKLNEELNTLKGIEGETFQEKTPQEQTKAKYEIEAEKRELARLLEKRTQEVENLTVDVNRLNEKLTETNKIKMELQLKLDNTQSSEASVQHREKRMEQETELLEKKIEWLTSELKTKTDELLNTNRDKGKEIVELQGSLKNSKEQAIALESQLTSLKVTSENQRKRAEDLNNKLKQAKDELSAMEGKYRNELNAHVRLSSLYKGAATDMETKNQELSRAVEELSKVVKDTGEANKVLEKKVSEGEELKSRLEAELREKVKKMELENATMRTAGIRCCVPTLNEEQLDAMCPAAAAIAEVVMPNMRFFDMYNAYAECQTHLQLEKQETRRVSRVLDEIVQEVEAKAPVLKRQREEYEGMQRSMASLCNKLEQARMEIHSLQKEKEEAKQCCDAMEREKQKTERQLDDTSTQVCVLLVELEEARGNRVTKDDGSSADISSTSEAISPKQLTFRSVEELQRQNQNLLGRLREQEKDRQQNSVTSARMCELEASVDKLQKEVEQLREQRNQLKQLSDSNARQRDMYKALLTQSTGFSLPPQGQDLSSHPAPVRPSAPGTRSTPERATAADAAQTAQAKTALKQLNDAFSLYKKEKAENDRMLNETNDQLQRRITELNSSHAKLTSQLEFSNKRYEILQETVSAYRREISALQDRNQKMAATAQQHEHIIHTMTQDLRQANEKLALEEVRVENLTKEKDMLRQAESRLTREKEAKLAEQRNQNLLLTNLKTIQLTMERTETESRQRLNNKIEHLEAELASMKTRMEQEVAQRHALGRTMDAQLLEAKKQLQMQNVLQQKTRELLRSSEQQVAALKAQLASASSSEAGPSNSSITATRAAPLRAPLRVRPPGPASSPQPSQSEQELSELKGLLRTAEEQNSELTEQLRVANATVAQYRGVVLTLEENLRNEQQAHIPLEMQMRESQDVQKDLERRIVEVETVMQQELDKRVKSELALEKQVYELQRSLVASRAQQQEALEKAAASLSLEQKAKQESLLQTKLASEAQAKYERELMLHAADVEALQQLKKKIQQDVAQKRELEEQLNKTSLLLQEKTAACNALEKQLKEDLSNQSRRCEELGRQNALLHQQMDDMAARSRQQQQQQQKQQLDLSFSEEGKTTEQILEILRFVRQEKQIAVARCEVSEGEALRYKQRVEHQDRELKNLQDTLNSEREKMQATAKTLAQQEEQLKKISSIGALQETNRMLKMDRDKLQLELQQAQARVTKLQSDISPLHLSLSVLSERNGSLLAEKRLLEEDLKHWKAKAQQLVSQQKDGDAEEKQKLTNEKEAQQRRITQLAEESAKLKTELARSNASSNSTQSQLKALRDSVTQLTSEKEALTKQLETKNNDILEKNKTITQVKKIGRRYKTQYDELKVQHDKLVAETASKVGSESALSQEVQQELTKAQEELNKSREELKTLKEEVQKKQEETQKAQQELEEAQKENQKVKEKSQEVQNQMTQNQNQLTQVQSQLSQTQTQLQQNQNQLTQSQKELHQAKTHTQQVQNQLKSAQSQAQARLNQIQQIQRELQQAKESLQQNLASQKELQQTHQTSQHSYNQEVSNLKTALSQAEGKLTELQGEQDSLQKTVGEREADIKRLQEQLTEANQANEAGQASLAKSSQPGDANAASDTNQAQQEEVARLRQELLDNKNREEKLKQQIADKEEKTKKAFLGAKTKINQLINAKEQLSKEIEELKQSKEEMEVRMNALKSQFEGRLLRQDRELRELRETQTHSDPREEPQDQSGAKVGDQPRSADQRQISLKSPAQDRGGSSMSEPPTANIRPTPSTPSPSNKPSPSPGSKSTPRASIRPMVTPATVPIPTPTATVMPTTQTDSQEVLISTGASVHSTSSSLVSAPTPMTQPTSTQTTAFVQPTQQQAASQDAGSSMDTERPSTSSSLSGTGSKRGREEEGVEEEVETRPESSLTPPTAKKLRLKPSIALQVEGDEEMEGELRDEEEQQDSPDDSQELPEESFPVLAEEDEDIEEEGVSQSVPSYELSSQGSAIIRDVIVIDTDSESRESKEEEEKQEDEGEEEEEEEEDEGEEYKEEEEDEDDEDDAADSGMRGGDESNEKSEDPEDEGEEEDPSEAPNTQEDVCGASSDSQHASEPAQSSEGSSSATSESDPTREPVHLPPTSSSCAPSPSLSSSLTPRLPHPRRPTHSLPPRLYIQPPAPELGPPHTQRQTSQLRRPSVGRGLQLTPGIGSTQHFFDDDDRMVPSTPTLVVPHRTDGFAEAIHSPQVAGLSTRFRFGPPEDLLPQTSASHSDLGQLASQGGLGMYESPLFLAAHDEDGGGRSVPTTPLQVAAPVTVFTESLPSDTGDNMASQSVPMVTASTGMAAAADDGDEVFVDQEGEGHGIESSLESQTDVESSGQQSDDASLPSTSQDPDTSSATQRRAVSQSLISSLSARGSRGGRESRMLLTRRGTFSRGGRGGAMGRGGIA</sequence>
<feature type="compositionally biased region" description="Acidic residues" evidence="2">
    <location>
        <begin position="2154"/>
        <end position="2166"/>
    </location>
</feature>
<dbReference type="EMBL" id="CP026249">
    <property type="protein sequence ID" value="AWP04653.1"/>
    <property type="molecule type" value="Genomic_DNA"/>
</dbReference>
<dbReference type="Gene3D" id="1.10.287.1490">
    <property type="match status" value="1"/>
</dbReference>
<feature type="compositionally biased region" description="Low complexity" evidence="2">
    <location>
        <begin position="644"/>
        <end position="654"/>
    </location>
</feature>
<feature type="compositionally biased region" description="Polar residues" evidence="2">
    <location>
        <begin position="516"/>
        <end position="525"/>
    </location>
</feature>
<feature type="compositionally biased region" description="Basic and acidic residues" evidence="2">
    <location>
        <begin position="2095"/>
        <end position="2104"/>
    </location>
</feature>
<keyword evidence="6" id="KW-1185">Reference proteome</keyword>
<feature type="coiled-coil region" evidence="1">
    <location>
        <begin position="29"/>
        <end position="354"/>
    </location>
</feature>
<feature type="region of interest" description="Disordered" evidence="2">
    <location>
        <begin position="1509"/>
        <end position="1545"/>
    </location>
</feature>
<feature type="domain" description="Nucleoprotein TPR/MLP1-2" evidence="3">
    <location>
        <begin position="1044"/>
        <end position="1170"/>
    </location>
</feature>
<feature type="region of interest" description="Disordered" evidence="2">
    <location>
        <begin position="2433"/>
        <end position="2521"/>
    </location>
</feature>
<feature type="compositionally biased region" description="Polar residues" evidence="2">
    <location>
        <begin position="2068"/>
        <end position="2082"/>
    </location>
</feature>
<feature type="compositionally biased region" description="Acidic residues" evidence="2">
    <location>
        <begin position="2105"/>
        <end position="2139"/>
    </location>
</feature>
<dbReference type="GO" id="GO:0017056">
    <property type="term" value="F:structural constituent of nuclear pore"/>
    <property type="evidence" value="ECO:0007669"/>
    <property type="project" value="TreeGrafter"/>
</dbReference>
<feature type="domain" description="Nucleoprotein TPR/MPL1" evidence="4">
    <location>
        <begin position="166"/>
        <end position="244"/>
    </location>
</feature>
<evidence type="ECO:0000259" key="3">
    <source>
        <dbReference type="Pfam" id="PF07926"/>
    </source>
</evidence>
<evidence type="ECO:0000259" key="4">
    <source>
        <dbReference type="Pfam" id="PF25481"/>
    </source>
</evidence>
<feature type="region of interest" description="Disordered" evidence="2">
    <location>
        <begin position="1562"/>
        <end position="1588"/>
    </location>
</feature>
<feature type="compositionally biased region" description="Gly residues" evidence="2">
    <location>
        <begin position="2507"/>
        <end position="2521"/>
    </location>
</feature>
<dbReference type="Proteomes" id="UP000246464">
    <property type="component" value="Chromosome 7"/>
</dbReference>
<dbReference type="GO" id="GO:0005643">
    <property type="term" value="C:nuclear pore"/>
    <property type="evidence" value="ECO:0007669"/>
    <property type="project" value="TreeGrafter"/>
</dbReference>
<dbReference type="Gene3D" id="1.20.120.330">
    <property type="entry name" value="Nucleotidyltransferases domain 2"/>
    <property type="match status" value="1"/>
</dbReference>
<feature type="region of interest" description="Disordered" evidence="2">
    <location>
        <begin position="506"/>
        <end position="525"/>
    </location>
</feature>
<feature type="coiled-coil region" evidence="1">
    <location>
        <begin position="535"/>
        <end position="603"/>
    </location>
</feature>
<feature type="compositionally biased region" description="Low complexity" evidence="2">
    <location>
        <begin position="2185"/>
        <end position="2202"/>
    </location>
</feature>
<dbReference type="STRING" id="52904.ENSSMAP00000002232"/>
<feature type="compositionally biased region" description="Low complexity" evidence="2">
    <location>
        <begin position="1920"/>
        <end position="1966"/>
    </location>
</feature>
<feature type="compositionally biased region" description="Basic and acidic residues" evidence="2">
    <location>
        <begin position="1795"/>
        <end position="1819"/>
    </location>
</feature>
<dbReference type="PANTHER" id="PTHR18898:SF3">
    <property type="entry name" value="NUCLEOPROTEIN TPR"/>
    <property type="match status" value="1"/>
</dbReference>
<dbReference type="GO" id="GO:0006406">
    <property type="term" value="P:mRNA export from nucleus"/>
    <property type="evidence" value="ECO:0007669"/>
    <property type="project" value="TreeGrafter"/>
</dbReference>
<feature type="compositionally biased region" description="Polar residues" evidence="2">
    <location>
        <begin position="1685"/>
        <end position="1715"/>
    </location>
</feature>
<dbReference type="Pfam" id="PF25481">
    <property type="entry name" value="Nucleoprot-TPR"/>
    <property type="match status" value="1"/>
</dbReference>
<feature type="region of interest" description="Disordered" evidence="2">
    <location>
        <begin position="1777"/>
        <end position="2294"/>
    </location>
</feature>
<name>A0A2U9BKY9_SCOMX</name>
<feature type="compositionally biased region" description="Low complexity" evidence="2">
    <location>
        <begin position="1176"/>
        <end position="1185"/>
    </location>
</feature>
<dbReference type="GO" id="GO:0006606">
    <property type="term" value="P:protein import into nucleus"/>
    <property type="evidence" value="ECO:0007669"/>
    <property type="project" value="InterPro"/>
</dbReference>
<feature type="compositionally biased region" description="Low complexity" evidence="2">
    <location>
        <begin position="1973"/>
        <end position="1982"/>
    </location>
</feature>
<feature type="compositionally biased region" description="Polar residues" evidence="2">
    <location>
        <begin position="1836"/>
        <end position="1857"/>
    </location>
</feature>
<evidence type="ECO:0000313" key="6">
    <source>
        <dbReference type="Proteomes" id="UP000246464"/>
    </source>
</evidence>
<feature type="compositionally biased region" description="Acidic residues" evidence="2">
    <location>
        <begin position="2023"/>
        <end position="2050"/>
    </location>
</feature>